<accession>N6VRA1</accession>
<dbReference type="Pfam" id="PF02634">
    <property type="entry name" value="FdhD-NarQ"/>
    <property type="match status" value="1"/>
</dbReference>
<evidence type="ECO:0000256" key="2">
    <source>
        <dbReference type="ARBA" id="ARBA00023150"/>
    </source>
</evidence>
<dbReference type="EMBL" id="APMM01000015">
    <property type="protein sequence ID" value="ENN96430.1"/>
    <property type="molecule type" value="Genomic_DNA"/>
</dbReference>
<dbReference type="GO" id="GO:0016783">
    <property type="term" value="F:sulfurtransferase activity"/>
    <property type="evidence" value="ECO:0007669"/>
    <property type="project" value="InterPro"/>
</dbReference>
<evidence type="ECO:0000313" key="3">
    <source>
        <dbReference type="EMBL" id="ENN96430.1"/>
    </source>
</evidence>
<keyword evidence="2" id="KW-0501">Molybdenum cofactor biosynthesis</keyword>
<proteinExistence type="predicted"/>
<dbReference type="PANTHER" id="PTHR30592">
    <property type="entry name" value="FORMATE DEHYDROGENASE"/>
    <property type="match status" value="1"/>
</dbReference>
<evidence type="ECO:0000313" key="4">
    <source>
        <dbReference type="Proteomes" id="UP000053695"/>
    </source>
</evidence>
<reference evidence="3 4" key="1">
    <citation type="journal article" date="2013" name="Genome Announc.">
        <title>Draft Genome Sequence of a Highly Flagellated, Fast-Swimming Archaeon, Methanocaldococcus villosus Strain KIN24-T80 (DSM 22612).</title>
        <authorList>
            <person name="Thennarasu S."/>
            <person name="Polireddy D."/>
            <person name="Antony A."/>
            <person name="Yada M.R."/>
            <person name="Algarawi S."/>
            <person name="Sivakumar N."/>
        </authorList>
    </citation>
    <scope>NUCLEOTIDE SEQUENCE [LARGE SCALE GENOMIC DNA]</scope>
    <source>
        <strain evidence="3 4">KIN24-T80</strain>
    </source>
</reference>
<sequence>MITKIKIINSNLNKEEDIIAIEEEYELFINNKFIGTFSISPSHIKEFAIGHAISEGYVNEIDKVLVDNEKILVFGSKKIRDLCIKKPNIDVIKRVINYNLELKYWKLTGCFHWASIFNNNGKFITLIEDISRSCAVDKVIGYAYLNNYNNIILKFSGRIFKSIVKKAANSGIKVIISKSPATDKAIKLAKERDITLIGFAREGRFNIYNL</sequence>
<dbReference type="PATRIC" id="fig|1069083.5.peg.463"/>
<dbReference type="Gene3D" id="3.40.140.10">
    <property type="entry name" value="Cytidine Deaminase, domain 2"/>
    <property type="match status" value="1"/>
</dbReference>
<keyword evidence="1" id="KW-0963">Cytoplasm</keyword>
<dbReference type="Proteomes" id="UP000053695">
    <property type="component" value="Unassembled WGS sequence"/>
</dbReference>
<gene>
    <name evidence="3" type="ORF">J422_02355</name>
</gene>
<dbReference type="OrthoDB" id="57189at2157"/>
<dbReference type="Gene3D" id="3.10.20.10">
    <property type="match status" value="1"/>
</dbReference>
<keyword evidence="4" id="KW-1185">Reference proteome</keyword>
<dbReference type="STRING" id="1069083.GCA_000371805_00352"/>
<dbReference type="PANTHER" id="PTHR30592:SF1">
    <property type="entry name" value="SULFUR CARRIER PROTEIN FDHD"/>
    <property type="match status" value="1"/>
</dbReference>
<dbReference type="SUPFAM" id="SSF53927">
    <property type="entry name" value="Cytidine deaminase-like"/>
    <property type="match status" value="1"/>
</dbReference>
<comment type="caution">
    <text evidence="3">The sequence shown here is derived from an EMBL/GenBank/DDBJ whole genome shotgun (WGS) entry which is preliminary data.</text>
</comment>
<dbReference type="GO" id="GO:0006777">
    <property type="term" value="P:Mo-molybdopterin cofactor biosynthetic process"/>
    <property type="evidence" value="ECO:0007669"/>
    <property type="project" value="UniProtKB-KW"/>
</dbReference>
<evidence type="ECO:0000256" key="1">
    <source>
        <dbReference type="ARBA" id="ARBA00022490"/>
    </source>
</evidence>
<dbReference type="RefSeq" id="WP_004590342.1">
    <property type="nucleotide sequence ID" value="NZ_APMM01000015.1"/>
</dbReference>
<dbReference type="InterPro" id="IPR016193">
    <property type="entry name" value="Cytidine_deaminase-like"/>
</dbReference>
<organism evidence="3 4">
    <name type="scientific">Methanocaldococcus villosus KIN24-T80</name>
    <dbReference type="NCBI Taxonomy" id="1069083"/>
    <lineage>
        <taxon>Archaea</taxon>
        <taxon>Methanobacteriati</taxon>
        <taxon>Methanobacteriota</taxon>
        <taxon>Methanomada group</taxon>
        <taxon>Methanococci</taxon>
        <taxon>Methanococcales</taxon>
        <taxon>Methanocaldococcaceae</taxon>
        <taxon>Methanocaldococcus</taxon>
    </lineage>
</organism>
<name>N6VRA1_9EURY</name>
<protein>
    <submittedName>
        <fullName evidence="3">Formate dehydrogenase family accessory protein FdhD</fullName>
    </submittedName>
</protein>
<dbReference type="InterPro" id="IPR003786">
    <property type="entry name" value="FdhD"/>
</dbReference>
<dbReference type="AlphaFoldDB" id="N6VRA1"/>